<keyword evidence="5 6" id="KW-0472">Membrane</keyword>
<evidence type="ECO:0000256" key="4">
    <source>
        <dbReference type="ARBA" id="ARBA00022989"/>
    </source>
</evidence>
<dbReference type="GO" id="GO:0005886">
    <property type="term" value="C:plasma membrane"/>
    <property type="evidence" value="ECO:0007669"/>
    <property type="project" value="UniProtKB-SubCell"/>
</dbReference>
<dbReference type="PANTHER" id="PTHR43478:SF1">
    <property type="entry name" value="NA+_H+ ANTIPORTER NHAC-LIKE C-TERMINAL DOMAIN-CONTAINING PROTEIN"/>
    <property type="match status" value="1"/>
</dbReference>
<name>A0A520MHF9_9GAMM</name>
<sequence>MSQSGLFSLAPVIITLVLSVWSRNVVLGLFVGVFSGVLLLNGPNLFTGMSIMVEQYLVAQASNSANVGILLLMIFVAGLVGLMEKSGGAAAFAGMMTRFITDKIKAQTAAWTSGALLFFTDSGTPLIVGPLFRPIVDGLKISRAKLAWIIDSTASPVAVLIPFIGWGLYSQGLISQEYKSLGIDESAFLAYIKAIPFQFYSILAVVMVPLVIMAKADFGPMKKAEQDCARGIVMESAEALEAEVVSETSLQKAKPIMVWLPLGSMLIIMFALLVPQGFPMDMANMPSNAFRASLSTGYICAAMILMVLMWRFGVRTLSGSFALYLESMSKVITVLIILVLAWSLGAIGKDLGAPSYIAALIDGRLPTYLIPATVFVVGGVISFSTGSSWGTYAILIPLTIPIAHQFDVPMYVAIGAVLSGGLFGDHCSPISDTTILSATGAGCSQIDHVKTQFPYAIFNGSCSLVAYIVAGITGSVWALGLGMLLILVGLFFLKKL</sequence>
<protein>
    <submittedName>
        <fullName evidence="8">Sodium:proton exchanger</fullName>
    </submittedName>
</protein>
<proteinExistence type="predicted"/>
<feature type="transmembrane region" description="Helical" evidence="6">
    <location>
        <begin position="146"/>
        <end position="168"/>
    </location>
</feature>
<accession>A0A520MHF9</accession>
<dbReference type="Pfam" id="PF03553">
    <property type="entry name" value="Na_H_antiporter"/>
    <property type="match status" value="1"/>
</dbReference>
<keyword evidence="4 6" id="KW-1133">Transmembrane helix</keyword>
<feature type="transmembrane region" description="Helical" evidence="6">
    <location>
        <begin position="464"/>
        <end position="493"/>
    </location>
</feature>
<evidence type="ECO:0000256" key="3">
    <source>
        <dbReference type="ARBA" id="ARBA00022692"/>
    </source>
</evidence>
<keyword evidence="2" id="KW-1003">Cell membrane</keyword>
<feature type="transmembrane region" description="Helical" evidence="6">
    <location>
        <begin position="29"/>
        <end position="53"/>
    </location>
</feature>
<feature type="transmembrane region" description="Helical" evidence="6">
    <location>
        <begin position="290"/>
        <end position="310"/>
    </location>
</feature>
<dbReference type="EMBL" id="SHBP01000003">
    <property type="protein sequence ID" value="RZO20650.1"/>
    <property type="molecule type" value="Genomic_DNA"/>
</dbReference>
<comment type="caution">
    <text evidence="8">The sequence shown here is derived from an EMBL/GenBank/DDBJ whole genome shotgun (WGS) entry which is preliminary data.</text>
</comment>
<feature type="transmembrane region" description="Helical" evidence="6">
    <location>
        <begin position="65"/>
        <end position="83"/>
    </location>
</feature>
<feature type="transmembrane region" description="Helical" evidence="6">
    <location>
        <begin position="368"/>
        <end position="396"/>
    </location>
</feature>
<feature type="transmembrane region" description="Helical" evidence="6">
    <location>
        <begin position="408"/>
        <end position="424"/>
    </location>
</feature>
<evidence type="ECO:0000256" key="6">
    <source>
        <dbReference type="SAM" id="Phobius"/>
    </source>
</evidence>
<keyword evidence="3 6" id="KW-0812">Transmembrane</keyword>
<feature type="transmembrane region" description="Helical" evidence="6">
    <location>
        <begin position="256"/>
        <end position="278"/>
    </location>
</feature>
<organism evidence="8 9">
    <name type="scientific">SAR92 clade bacterium</name>
    <dbReference type="NCBI Taxonomy" id="2315479"/>
    <lineage>
        <taxon>Bacteria</taxon>
        <taxon>Pseudomonadati</taxon>
        <taxon>Pseudomonadota</taxon>
        <taxon>Gammaproteobacteria</taxon>
        <taxon>Cellvibrionales</taxon>
        <taxon>Porticoccaceae</taxon>
        <taxon>SAR92 clade</taxon>
    </lineage>
</organism>
<reference evidence="8 9" key="1">
    <citation type="submission" date="2019-02" db="EMBL/GenBank/DDBJ databases">
        <title>Prokaryotic population dynamics and viral predation in marine succession experiment using metagenomics: the confinement effect.</title>
        <authorList>
            <person name="Haro-Moreno J.M."/>
            <person name="Rodriguez-Valera F."/>
            <person name="Lopez-Perez M."/>
        </authorList>
    </citation>
    <scope>NUCLEOTIDE SEQUENCE [LARGE SCALE GENOMIC DNA]</scope>
    <source>
        <strain evidence="8">MED-G170</strain>
    </source>
</reference>
<feature type="transmembrane region" description="Helical" evidence="6">
    <location>
        <begin position="331"/>
        <end position="348"/>
    </location>
</feature>
<evidence type="ECO:0000256" key="1">
    <source>
        <dbReference type="ARBA" id="ARBA00004651"/>
    </source>
</evidence>
<dbReference type="PANTHER" id="PTHR43478">
    <property type="entry name" value="NA+/H+ ANTIPORTER-RELATED"/>
    <property type="match status" value="1"/>
</dbReference>
<evidence type="ECO:0000259" key="7">
    <source>
        <dbReference type="Pfam" id="PF03553"/>
    </source>
</evidence>
<feature type="transmembrane region" description="Helical" evidence="6">
    <location>
        <begin position="6"/>
        <end position="22"/>
    </location>
</feature>
<evidence type="ECO:0000313" key="9">
    <source>
        <dbReference type="Proteomes" id="UP000315889"/>
    </source>
</evidence>
<feature type="domain" description="Na+/H+ antiporter NhaC-like C-terminal" evidence="7">
    <location>
        <begin position="157"/>
        <end position="472"/>
    </location>
</feature>
<comment type="subcellular location">
    <subcellularLocation>
        <location evidence="1">Cell membrane</location>
        <topology evidence="1">Multi-pass membrane protein</topology>
    </subcellularLocation>
</comment>
<dbReference type="AlphaFoldDB" id="A0A520MHF9"/>
<feature type="transmembrane region" description="Helical" evidence="6">
    <location>
        <begin position="188"/>
        <end position="213"/>
    </location>
</feature>
<evidence type="ECO:0000256" key="5">
    <source>
        <dbReference type="ARBA" id="ARBA00023136"/>
    </source>
</evidence>
<evidence type="ECO:0000256" key="2">
    <source>
        <dbReference type="ARBA" id="ARBA00022475"/>
    </source>
</evidence>
<gene>
    <name evidence="8" type="ORF">EVB03_02770</name>
</gene>
<dbReference type="InterPro" id="IPR018461">
    <property type="entry name" value="Na/H_Antiport_NhaC-like_C"/>
</dbReference>
<dbReference type="Proteomes" id="UP000315889">
    <property type="component" value="Unassembled WGS sequence"/>
</dbReference>
<evidence type="ECO:0000313" key="8">
    <source>
        <dbReference type="EMBL" id="RZO20650.1"/>
    </source>
</evidence>